<evidence type="ECO:0000313" key="2">
    <source>
        <dbReference type="EMBL" id="KAK7604650.1"/>
    </source>
</evidence>
<comment type="caution">
    <text evidence="2">The sequence shown here is derived from an EMBL/GenBank/DDBJ whole genome shotgun (WGS) entry which is preliminary data.</text>
</comment>
<dbReference type="Proteomes" id="UP001367676">
    <property type="component" value="Unassembled WGS sequence"/>
</dbReference>
<keyword evidence="3" id="KW-1185">Reference proteome</keyword>
<keyword evidence="1" id="KW-0812">Transmembrane</keyword>
<name>A0AAN9TT95_9HEMI</name>
<keyword evidence="1" id="KW-0472">Membrane</keyword>
<dbReference type="EMBL" id="JBBCAQ010000003">
    <property type="protein sequence ID" value="KAK7604650.1"/>
    <property type="molecule type" value="Genomic_DNA"/>
</dbReference>
<evidence type="ECO:0000313" key="3">
    <source>
        <dbReference type="Proteomes" id="UP001367676"/>
    </source>
</evidence>
<accession>A0AAN9TT95</accession>
<gene>
    <name evidence="2" type="ORF">V9T40_005836</name>
</gene>
<evidence type="ECO:0000256" key="1">
    <source>
        <dbReference type="SAM" id="Phobius"/>
    </source>
</evidence>
<feature type="transmembrane region" description="Helical" evidence="1">
    <location>
        <begin position="6"/>
        <end position="27"/>
    </location>
</feature>
<proteinExistence type="predicted"/>
<protein>
    <submittedName>
        <fullName evidence="2">Uncharacterized protein</fullName>
    </submittedName>
</protein>
<organism evidence="2 3">
    <name type="scientific">Parthenolecanium corni</name>
    <dbReference type="NCBI Taxonomy" id="536013"/>
    <lineage>
        <taxon>Eukaryota</taxon>
        <taxon>Metazoa</taxon>
        <taxon>Ecdysozoa</taxon>
        <taxon>Arthropoda</taxon>
        <taxon>Hexapoda</taxon>
        <taxon>Insecta</taxon>
        <taxon>Pterygota</taxon>
        <taxon>Neoptera</taxon>
        <taxon>Paraneoptera</taxon>
        <taxon>Hemiptera</taxon>
        <taxon>Sternorrhyncha</taxon>
        <taxon>Coccoidea</taxon>
        <taxon>Coccidae</taxon>
        <taxon>Parthenolecanium</taxon>
    </lineage>
</organism>
<dbReference type="AlphaFoldDB" id="A0AAN9TT95"/>
<keyword evidence="1" id="KW-1133">Transmembrane helix</keyword>
<reference evidence="2 3" key="1">
    <citation type="submission" date="2024-03" db="EMBL/GenBank/DDBJ databases">
        <title>Adaptation during the transition from Ophiocordyceps entomopathogen to insect associate is accompanied by gene loss and intensified selection.</title>
        <authorList>
            <person name="Ward C.M."/>
            <person name="Onetto C.A."/>
            <person name="Borneman A.R."/>
        </authorList>
    </citation>
    <scope>NUCLEOTIDE SEQUENCE [LARGE SCALE GENOMIC DNA]</scope>
    <source>
        <strain evidence="2">AWRI1</strain>
        <tissue evidence="2">Single Adult Female</tissue>
    </source>
</reference>
<sequence>MIKNLSAFYWNRVFICILMFIVAKAFVSREKGLTSSEPPHCLLQTMTSVASFEDRGLSCGARETWNYSNRFSAEADLDYGRICLHFYITVLGMYECSDLVSEVEEKEPEDADKPSHSI</sequence>